<dbReference type="Pfam" id="PF00378">
    <property type="entry name" value="ECH_1"/>
    <property type="match status" value="1"/>
</dbReference>
<dbReference type="Gene3D" id="1.10.12.10">
    <property type="entry name" value="Lyase 2-enoyl-coa Hydratase, Chain A, domain 2"/>
    <property type="match status" value="1"/>
</dbReference>
<dbReference type="Gene3D" id="3.90.226.10">
    <property type="entry name" value="2-enoyl-CoA Hydratase, Chain A, domain 1"/>
    <property type="match status" value="1"/>
</dbReference>
<dbReference type="CDD" id="cd18634">
    <property type="entry name" value="CD_CDY"/>
    <property type="match status" value="1"/>
</dbReference>
<feature type="compositionally biased region" description="Basic and acidic residues" evidence="3">
    <location>
        <begin position="86"/>
        <end position="96"/>
    </location>
</feature>
<dbReference type="SMART" id="SM00298">
    <property type="entry name" value="CHROMO"/>
    <property type="match status" value="1"/>
</dbReference>
<evidence type="ECO:0000313" key="6">
    <source>
        <dbReference type="Proteomes" id="UP000197619"/>
    </source>
</evidence>
<dbReference type="InterPro" id="IPR051053">
    <property type="entry name" value="ECH/Chromodomain_protein"/>
</dbReference>
<dbReference type="Proteomes" id="UP000197619">
    <property type="component" value="Unassembled WGS sequence"/>
</dbReference>
<proteinExistence type="predicted"/>
<dbReference type="PROSITE" id="PS00598">
    <property type="entry name" value="CHROMO_1"/>
    <property type="match status" value="1"/>
</dbReference>
<gene>
    <name evidence="5" type="primary">CDYL2</name>
    <name evidence="5" type="ORF">RLOC_00000358</name>
</gene>
<evidence type="ECO:0000313" key="5">
    <source>
        <dbReference type="EMBL" id="OWK61660.1"/>
    </source>
</evidence>
<organism evidence="5 6">
    <name type="scientific">Lonchura striata</name>
    <name type="common">white-rumped munia</name>
    <dbReference type="NCBI Taxonomy" id="40157"/>
    <lineage>
        <taxon>Eukaryota</taxon>
        <taxon>Metazoa</taxon>
        <taxon>Chordata</taxon>
        <taxon>Craniata</taxon>
        <taxon>Vertebrata</taxon>
        <taxon>Euteleostomi</taxon>
        <taxon>Archelosauria</taxon>
        <taxon>Archosauria</taxon>
        <taxon>Dinosauria</taxon>
        <taxon>Saurischia</taxon>
        <taxon>Theropoda</taxon>
        <taxon>Coelurosauria</taxon>
        <taxon>Aves</taxon>
        <taxon>Neognathae</taxon>
        <taxon>Neoaves</taxon>
        <taxon>Telluraves</taxon>
        <taxon>Australaves</taxon>
        <taxon>Passeriformes</taxon>
        <taxon>Passeroidea</taxon>
        <taxon>Estrildidae</taxon>
        <taxon>Estrildinae</taxon>
        <taxon>Lonchura</taxon>
    </lineage>
</organism>
<keyword evidence="6" id="KW-1185">Reference proteome</keyword>
<dbReference type="AlphaFoldDB" id="A0A218V7B0"/>
<name>A0A218V7B0_9PASE</name>
<protein>
    <submittedName>
        <fullName evidence="5">Chromodomain Y-like protein 2</fullName>
    </submittedName>
</protein>
<feature type="region of interest" description="Disordered" evidence="3">
    <location>
        <begin position="63"/>
        <end position="177"/>
    </location>
</feature>
<dbReference type="FunFam" id="2.40.50.40:FF:000018">
    <property type="entry name" value="Chromodomain Y like 2"/>
    <property type="match status" value="1"/>
</dbReference>
<feature type="compositionally biased region" description="Basic residues" evidence="3">
    <location>
        <begin position="99"/>
        <end position="118"/>
    </location>
</feature>
<evidence type="ECO:0000256" key="2">
    <source>
        <dbReference type="ARBA" id="ARBA00023242"/>
    </source>
</evidence>
<dbReference type="STRING" id="299123.ENSLSDP00000022553"/>
<feature type="domain" description="Chromo" evidence="4">
    <location>
        <begin position="7"/>
        <end position="67"/>
    </location>
</feature>
<dbReference type="PANTHER" id="PTHR43684">
    <property type="match status" value="1"/>
</dbReference>
<dbReference type="CDD" id="cd06558">
    <property type="entry name" value="crotonase-like"/>
    <property type="match status" value="1"/>
</dbReference>
<dbReference type="PROSITE" id="PS50013">
    <property type="entry name" value="CHROMO_2"/>
    <property type="match status" value="1"/>
</dbReference>
<dbReference type="InterPro" id="IPR016197">
    <property type="entry name" value="Chromo-like_dom_sf"/>
</dbReference>
<dbReference type="InterPro" id="IPR023779">
    <property type="entry name" value="Chromodomain_CS"/>
</dbReference>
<dbReference type="Gene3D" id="2.40.50.40">
    <property type="match status" value="1"/>
</dbReference>
<dbReference type="InterPro" id="IPR029045">
    <property type="entry name" value="ClpP/crotonase-like_dom_sf"/>
</dbReference>
<dbReference type="InterPro" id="IPR000953">
    <property type="entry name" value="Chromo/chromo_shadow_dom"/>
</dbReference>
<dbReference type="InterPro" id="IPR023780">
    <property type="entry name" value="Chromo_domain"/>
</dbReference>
<evidence type="ECO:0000259" key="4">
    <source>
        <dbReference type="PROSITE" id="PS50013"/>
    </source>
</evidence>
<keyword evidence="2" id="KW-0539">Nucleus</keyword>
<comment type="subcellular location">
    <subcellularLocation>
        <location evidence="1">Nucleus</location>
    </subcellularLocation>
</comment>
<dbReference type="GO" id="GO:0005634">
    <property type="term" value="C:nucleus"/>
    <property type="evidence" value="ECO:0007669"/>
    <property type="project" value="UniProtKB-SubCell"/>
</dbReference>
<dbReference type="EMBL" id="MUZQ01000037">
    <property type="protein sequence ID" value="OWK61660.1"/>
    <property type="molecule type" value="Genomic_DNA"/>
</dbReference>
<accession>A0A218V7B0</accession>
<dbReference type="SUPFAM" id="SSF54160">
    <property type="entry name" value="Chromo domain-like"/>
    <property type="match status" value="1"/>
</dbReference>
<evidence type="ECO:0000256" key="1">
    <source>
        <dbReference type="ARBA" id="ARBA00004123"/>
    </source>
</evidence>
<dbReference type="SUPFAM" id="SSF52096">
    <property type="entry name" value="ClpP/crotonase"/>
    <property type="match status" value="1"/>
</dbReference>
<comment type="caution">
    <text evidence="5">The sequence shown here is derived from an EMBL/GenBank/DDBJ whole genome shotgun (WGS) entry which is preliminary data.</text>
</comment>
<dbReference type="Pfam" id="PF00385">
    <property type="entry name" value="Chromo"/>
    <property type="match status" value="1"/>
</dbReference>
<dbReference type="PANTHER" id="PTHR43684:SF2">
    <property type="entry name" value="CHROMODOMAIN Y-LIKE PROTEIN 2"/>
    <property type="match status" value="1"/>
</dbReference>
<evidence type="ECO:0000256" key="3">
    <source>
        <dbReference type="SAM" id="MobiDB-lite"/>
    </source>
</evidence>
<dbReference type="GO" id="GO:0003714">
    <property type="term" value="F:transcription corepressor activity"/>
    <property type="evidence" value="ECO:0007669"/>
    <property type="project" value="TreeGrafter"/>
</dbReference>
<dbReference type="InterPro" id="IPR014748">
    <property type="entry name" value="Enoyl-CoA_hydra_C"/>
</dbReference>
<dbReference type="InterPro" id="IPR001753">
    <property type="entry name" value="Enoyl-CoA_hydra/iso"/>
</dbReference>
<reference evidence="5 6" key="1">
    <citation type="submission" date="2017-05" db="EMBL/GenBank/DDBJ databases">
        <title>Genome of assembly of the Bengalese finch, Lonchura striata domestica.</title>
        <authorList>
            <person name="Colquitt B.M."/>
            <person name="Brainard M.S."/>
        </authorList>
    </citation>
    <scope>NUCLEOTIDE SEQUENCE [LARGE SCALE GENOMIC DNA]</scope>
    <source>
        <strain evidence="5">White83orange57</strain>
    </source>
</reference>
<sequence>MASGDLYEVERIVDKRKNKKGKWEYLIRWKGYGSNEDTWEPEHHLLHCEEFIDEFNRLHVTREKRSRHGKQAPKLLGESRGSSVEKISHRPSESGKSKGATHKRKRINPSHQKQKRGYAAKPGSANDRAAKTVTYRTTPSGLQIMPLKKPHNGLQNGDGSHEKDSRHFGNGSQQQNVDLTDHEGEQNLPSVLEVSNNSPVVNGIGSSLANGSLNLHSTVKRKLDGEKDYVFDKRLRYSVRQNESNCRFRDIVVRKEDGFTHILLSSQTSENNALTPEIMKEVRRALCNASADDSKLLLLSAVGSVFCSGLDYSYLIGRLSNDRRKESTRIAEAIRDFVKAFIQFKKPIVVAINGPALGLGASILPLCDIVWASEKAWFQTPFATIRLTPAGCSSYTFPQILGVALYGKIQKNICNLIIKIAGKYEKNLKGIITQDYQSLLVSQANEMLFCGRKLTAQEACSRGLVSQVFWPTTFSQEVMLRVKEMASCSAVVRNQTPSLNDISHRPLRKTSADLWTKVLEESKCLVRSFLKSGLEEVNEKECQMLKQLWSSSKGLDSLFSYLQDKIYEV</sequence>